<feature type="transmembrane region" description="Helical" evidence="6">
    <location>
        <begin position="172"/>
        <end position="194"/>
    </location>
</feature>
<dbReference type="SUPFAM" id="SSF103473">
    <property type="entry name" value="MFS general substrate transporter"/>
    <property type="match status" value="1"/>
</dbReference>
<evidence type="ECO:0000313" key="8">
    <source>
        <dbReference type="EMBL" id="AWO85954.1"/>
    </source>
</evidence>
<protein>
    <submittedName>
        <fullName evidence="8">MFS transporter</fullName>
    </submittedName>
</protein>
<accession>A0AAD0KE13</accession>
<dbReference type="InterPro" id="IPR020846">
    <property type="entry name" value="MFS_dom"/>
</dbReference>
<feature type="transmembrane region" description="Helical" evidence="6">
    <location>
        <begin position="344"/>
        <end position="372"/>
    </location>
</feature>
<proteinExistence type="predicted"/>
<dbReference type="PROSITE" id="PS00216">
    <property type="entry name" value="SUGAR_TRANSPORT_1"/>
    <property type="match status" value="1"/>
</dbReference>
<feature type="domain" description="Major facilitator superfamily (MFS) profile" evidence="7">
    <location>
        <begin position="20"/>
        <end position="434"/>
    </location>
</feature>
<feature type="transmembrane region" description="Helical" evidence="6">
    <location>
        <begin position="20"/>
        <end position="43"/>
    </location>
</feature>
<name>A0AAD0KE13_9ACTN</name>
<dbReference type="PANTHER" id="PTHR23508">
    <property type="entry name" value="CARBOXYLIC ACID TRANSPORTER PROTEIN HOMOLOG"/>
    <property type="match status" value="1"/>
</dbReference>
<evidence type="ECO:0000313" key="9">
    <source>
        <dbReference type="Proteomes" id="UP000247118"/>
    </source>
</evidence>
<dbReference type="Proteomes" id="UP000247118">
    <property type="component" value="Chromosome"/>
</dbReference>
<dbReference type="GO" id="GO:0005886">
    <property type="term" value="C:plasma membrane"/>
    <property type="evidence" value="ECO:0007669"/>
    <property type="project" value="UniProtKB-SubCell"/>
</dbReference>
<feature type="transmembrane region" description="Helical" evidence="6">
    <location>
        <begin position="86"/>
        <end position="105"/>
    </location>
</feature>
<dbReference type="PANTHER" id="PTHR23508:SF10">
    <property type="entry name" value="CARBOXYLIC ACID TRANSPORTER PROTEIN HOMOLOG"/>
    <property type="match status" value="1"/>
</dbReference>
<feature type="compositionally biased region" description="Polar residues" evidence="5">
    <location>
        <begin position="436"/>
        <end position="445"/>
    </location>
</feature>
<dbReference type="AlphaFoldDB" id="A0AAD0KE13"/>
<gene>
    <name evidence="8" type="ORF">DLJ61_22670</name>
</gene>
<feature type="transmembrane region" description="Helical" evidence="6">
    <location>
        <begin position="111"/>
        <end position="132"/>
    </location>
</feature>
<dbReference type="Gene3D" id="1.20.1250.20">
    <property type="entry name" value="MFS general substrate transporter like domains"/>
    <property type="match status" value="1"/>
</dbReference>
<evidence type="ECO:0000256" key="4">
    <source>
        <dbReference type="ARBA" id="ARBA00023136"/>
    </source>
</evidence>
<dbReference type="PROSITE" id="PS50850">
    <property type="entry name" value="MFS"/>
    <property type="match status" value="1"/>
</dbReference>
<dbReference type="Pfam" id="PF07690">
    <property type="entry name" value="MFS_1"/>
    <property type="match status" value="1"/>
</dbReference>
<feature type="region of interest" description="Disordered" evidence="5">
    <location>
        <begin position="436"/>
        <end position="457"/>
    </location>
</feature>
<evidence type="ECO:0000256" key="6">
    <source>
        <dbReference type="SAM" id="Phobius"/>
    </source>
</evidence>
<feature type="transmembrane region" description="Helical" evidence="6">
    <location>
        <begin position="379"/>
        <end position="402"/>
    </location>
</feature>
<sequence length="457" mass="46772">MLTARDRLDTAPVSRFQIRVLGICILINMAEGYDLLSMTLAVIPLADQWSLSGTQIGFLLAIGPVGMAIGALLLAPLSDRFGRRPLLLLSLVVIAVFLLASAAASGPTDLAIYRLLAGIGMGSILPVLPIVVGEYSPARRRSAALGVLSIGLPLGSTVGGAAAGALMAATGWASAFVLGAVLTAAVAVLVAVGIPETPDFLASRNTAETQRRLARLLDRIESSPVVRVANRDVSNSRSVVASAPVVTIALRSPRMVAVVLMFLFAVSSYYFSTMWLPKLLVNAGMSSSGGINGVLLLSLGATLAGGVIVLLSSRFSTFALAIGFSIGSAVMMVAFSAASTSLTMSLLLAPVLGLCQCAVIVCVYSLGVVLFAPAVRTTAMGLGIGVGRVGIIVMPLAVGVLVDWSWPSAAIFQIMAIPAIVTAVLVAYLSRTTRGSSTAEGSARSSVAADGSGELDA</sequence>
<organism evidence="8 9">
    <name type="scientific">Gordonia terrae</name>
    <dbReference type="NCBI Taxonomy" id="2055"/>
    <lineage>
        <taxon>Bacteria</taxon>
        <taxon>Bacillati</taxon>
        <taxon>Actinomycetota</taxon>
        <taxon>Actinomycetes</taxon>
        <taxon>Mycobacteriales</taxon>
        <taxon>Gordoniaceae</taxon>
        <taxon>Gordonia</taxon>
    </lineage>
</organism>
<evidence type="ECO:0000256" key="3">
    <source>
        <dbReference type="ARBA" id="ARBA00022989"/>
    </source>
</evidence>
<feature type="transmembrane region" description="Helical" evidence="6">
    <location>
        <begin position="291"/>
        <end position="311"/>
    </location>
</feature>
<reference evidence="8 9" key="1">
    <citation type="submission" date="2018-05" db="EMBL/GenBank/DDBJ databases">
        <title>Complete genome sequence of Gordonia terrae NRRL B-16283.</title>
        <authorList>
            <person name="Garlena R.A."/>
            <person name="Russell D.A."/>
            <person name="Hatfull G.F."/>
        </authorList>
    </citation>
    <scope>NUCLEOTIDE SEQUENCE [LARGE SCALE GENOMIC DNA]</scope>
    <source>
        <strain evidence="8 9">NRRL B-16283</strain>
    </source>
</reference>
<dbReference type="GO" id="GO:0046943">
    <property type="term" value="F:carboxylic acid transmembrane transporter activity"/>
    <property type="evidence" value="ECO:0007669"/>
    <property type="project" value="TreeGrafter"/>
</dbReference>
<feature type="transmembrane region" description="Helical" evidence="6">
    <location>
        <begin position="408"/>
        <end position="429"/>
    </location>
</feature>
<keyword evidence="2 6" id="KW-0812">Transmembrane</keyword>
<keyword evidence="3 6" id="KW-1133">Transmembrane helix</keyword>
<evidence type="ECO:0000256" key="2">
    <source>
        <dbReference type="ARBA" id="ARBA00022692"/>
    </source>
</evidence>
<dbReference type="InterPro" id="IPR036259">
    <property type="entry name" value="MFS_trans_sf"/>
</dbReference>
<evidence type="ECO:0000256" key="5">
    <source>
        <dbReference type="SAM" id="MobiDB-lite"/>
    </source>
</evidence>
<evidence type="ECO:0000256" key="1">
    <source>
        <dbReference type="ARBA" id="ARBA00004651"/>
    </source>
</evidence>
<comment type="subcellular location">
    <subcellularLocation>
        <location evidence="1">Cell membrane</location>
        <topology evidence="1">Multi-pass membrane protein</topology>
    </subcellularLocation>
</comment>
<dbReference type="InterPro" id="IPR005829">
    <property type="entry name" value="Sugar_transporter_CS"/>
</dbReference>
<feature type="transmembrane region" description="Helical" evidence="6">
    <location>
        <begin position="55"/>
        <end position="74"/>
    </location>
</feature>
<feature type="transmembrane region" description="Helical" evidence="6">
    <location>
        <begin position="255"/>
        <end position="271"/>
    </location>
</feature>
<feature type="transmembrane region" description="Helical" evidence="6">
    <location>
        <begin position="144"/>
        <end position="166"/>
    </location>
</feature>
<evidence type="ECO:0000259" key="7">
    <source>
        <dbReference type="PROSITE" id="PS50850"/>
    </source>
</evidence>
<feature type="transmembrane region" description="Helical" evidence="6">
    <location>
        <begin position="318"/>
        <end position="338"/>
    </location>
</feature>
<dbReference type="InterPro" id="IPR011701">
    <property type="entry name" value="MFS"/>
</dbReference>
<keyword evidence="4 6" id="KW-0472">Membrane</keyword>
<dbReference type="EMBL" id="CP029604">
    <property type="protein sequence ID" value="AWO85954.1"/>
    <property type="molecule type" value="Genomic_DNA"/>
</dbReference>